<dbReference type="PANTHER" id="PTHR24326">
    <property type="entry name" value="HOMEOBOX-LEUCINE ZIPPER PROTEIN"/>
    <property type="match status" value="1"/>
</dbReference>
<keyword evidence="5 11" id="KW-0804">Transcription</keyword>
<dbReference type="SMART" id="SM00389">
    <property type="entry name" value="HOX"/>
    <property type="match status" value="1"/>
</dbReference>
<protein>
    <recommendedName>
        <fullName evidence="11">Homeobox-leucine zipper protein</fullName>
    </recommendedName>
    <alternativeName>
        <fullName evidence="11">HD-ZIP protein</fullName>
    </alternativeName>
    <alternativeName>
        <fullName evidence="11">Homeodomain transcription factor</fullName>
    </alternativeName>
</protein>
<evidence type="ECO:0000256" key="6">
    <source>
        <dbReference type="ARBA" id="ARBA00023242"/>
    </source>
</evidence>
<dbReference type="InterPro" id="IPR003106">
    <property type="entry name" value="Leu_zip_homeo"/>
</dbReference>
<evidence type="ECO:0000256" key="8">
    <source>
        <dbReference type="ARBA" id="ARBA00037260"/>
    </source>
</evidence>
<dbReference type="PaxDb" id="4577-AC233899.1_FGP004"/>
<dbReference type="FunFam" id="1.10.10.60:FF:000242">
    <property type="entry name" value="Homeobox-leucine zipper protein HOX13"/>
    <property type="match status" value="1"/>
</dbReference>
<dbReference type="InterPro" id="IPR045224">
    <property type="entry name" value="HDZip_class_I_plant"/>
</dbReference>
<dbReference type="PROSITE" id="PS00027">
    <property type="entry name" value="HOMEOBOX_1"/>
    <property type="match status" value="1"/>
</dbReference>
<dbReference type="Pfam" id="PF02183">
    <property type="entry name" value="HALZ"/>
    <property type="match status" value="1"/>
</dbReference>
<evidence type="ECO:0000256" key="1">
    <source>
        <dbReference type="ARBA" id="ARBA00004123"/>
    </source>
</evidence>
<feature type="region of interest" description="Disordered" evidence="13">
    <location>
        <begin position="218"/>
        <end position="264"/>
    </location>
</feature>
<feature type="DNA-binding region" description="Homeobox" evidence="9">
    <location>
        <begin position="123"/>
        <end position="182"/>
    </location>
</feature>
<evidence type="ECO:0000259" key="15">
    <source>
        <dbReference type="PROSITE" id="PS50071"/>
    </source>
</evidence>
<evidence type="ECO:0000256" key="5">
    <source>
        <dbReference type="ARBA" id="ARBA00023163"/>
    </source>
</evidence>
<keyword evidence="14" id="KW-0732">Signal</keyword>
<evidence type="ECO:0000256" key="7">
    <source>
        <dbReference type="ARBA" id="ARBA00025748"/>
    </source>
</evidence>
<evidence type="ECO:0000256" key="14">
    <source>
        <dbReference type="SAM" id="SignalP"/>
    </source>
</evidence>
<feature type="coiled-coil region" evidence="12">
    <location>
        <begin position="187"/>
        <end position="214"/>
    </location>
</feature>
<dbReference type="InterPro" id="IPR001356">
    <property type="entry name" value="HD"/>
</dbReference>
<reference evidence="16" key="1">
    <citation type="submission" date="2015-12" db="EMBL/GenBank/DDBJ databases">
        <title>Update maize B73 reference genome by single molecule sequencing technologies.</title>
        <authorList>
            <consortium name="Maize Genome Sequencing Project"/>
            <person name="Ware D."/>
        </authorList>
    </citation>
    <scope>NUCLEOTIDE SEQUENCE</scope>
    <source>
        <tissue evidence="16">Seedling</tissue>
    </source>
</reference>
<dbReference type="GO" id="GO:0000981">
    <property type="term" value="F:DNA-binding transcription factor activity, RNA polymerase II-specific"/>
    <property type="evidence" value="ECO:0007669"/>
    <property type="project" value="UniProtKB-UniRule"/>
</dbReference>
<dbReference type="PANTHER" id="PTHR24326:SF300">
    <property type="entry name" value="HOMEOBOX-LEUCINE ZIPPER PROTEIN HOX13"/>
    <property type="match status" value="1"/>
</dbReference>
<dbReference type="PROSITE" id="PS50071">
    <property type="entry name" value="HOMEOBOX_2"/>
    <property type="match status" value="1"/>
</dbReference>
<comment type="similarity">
    <text evidence="7 11">Belongs to the HD-ZIP homeobox family. Class I subfamily.</text>
</comment>
<dbReference type="SMR" id="A0A1D6PIK5"/>
<evidence type="ECO:0000256" key="3">
    <source>
        <dbReference type="ARBA" id="ARBA00023125"/>
    </source>
</evidence>
<accession>A0A1D6PIK5</accession>
<evidence type="ECO:0000256" key="12">
    <source>
        <dbReference type="SAM" id="Coils"/>
    </source>
</evidence>
<dbReference type="OMA" id="TMEQQDE"/>
<dbReference type="InterPro" id="IPR009057">
    <property type="entry name" value="Homeodomain-like_sf"/>
</dbReference>
<dbReference type="eggNOG" id="KOG0483">
    <property type="taxonomic scope" value="Eukaryota"/>
</dbReference>
<dbReference type="ExpressionAtlas" id="A0A1D6PIK5">
    <property type="expression patterns" value="baseline and differential"/>
</dbReference>
<dbReference type="GO" id="GO:0005634">
    <property type="term" value="C:nucleus"/>
    <property type="evidence" value="ECO:0007669"/>
    <property type="project" value="UniProtKB-SubCell"/>
</dbReference>
<comment type="subcellular location">
    <subcellularLocation>
        <location evidence="1 9 10">Nucleus</location>
    </subcellularLocation>
</comment>
<gene>
    <name evidence="16" type="ORF">ZEAMMB73_Zm00001d048227</name>
</gene>
<dbReference type="GO" id="GO:0043565">
    <property type="term" value="F:sequence-specific DNA binding"/>
    <property type="evidence" value="ECO:0007669"/>
    <property type="project" value="InterPro"/>
</dbReference>
<comment type="function">
    <text evidence="11">Transcription factor.</text>
</comment>
<proteinExistence type="inferred from homology"/>
<keyword evidence="3 9" id="KW-0238">DNA-binding</keyword>
<feature type="chain" id="PRO_5010807772" description="Homeobox-leucine zipper protein" evidence="14">
    <location>
        <begin position="17"/>
        <end position="370"/>
    </location>
</feature>
<keyword evidence="2 11" id="KW-0805">Transcription regulation</keyword>
<evidence type="ECO:0000256" key="11">
    <source>
        <dbReference type="RuleBase" id="RU369038"/>
    </source>
</evidence>
<keyword evidence="12" id="KW-0175">Coiled coil</keyword>
<evidence type="ECO:0000256" key="10">
    <source>
        <dbReference type="RuleBase" id="RU000682"/>
    </source>
</evidence>
<dbReference type="CDD" id="cd00086">
    <property type="entry name" value="homeodomain"/>
    <property type="match status" value="1"/>
</dbReference>
<dbReference type="SUPFAM" id="SSF46689">
    <property type="entry name" value="Homeodomain-like"/>
    <property type="match status" value="1"/>
</dbReference>
<dbReference type="FunCoup" id="A0A1D6PIK5">
    <property type="interactions" value="60"/>
</dbReference>
<feature type="signal peptide" evidence="14">
    <location>
        <begin position="1"/>
        <end position="16"/>
    </location>
</feature>
<feature type="compositionally biased region" description="Low complexity" evidence="13">
    <location>
        <begin position="233"/>
        <end position="243"/>
    </location>
</feature>
<dbReference type="EMBL" id="CM000785">
    <property type="protein sequence ID" value="AQL09152.1"/>
    <property type="molecule type" value="Genomic_DNA"/>
</dbReference>
<evidence type="ECO:0000256" key="2">
    <source>
        <dbReference type="ARBA" id="ARBA00023015"/>
    </source>
</evidence>
<dbReference type="InterPro" id="IPR017970">
    <property type="entry name" value="Homeobox_CS"/>
</dbReference>
<keyword evidence="6 9" id="KW-0539">Nucleus</keyword>
<dbReference type="InParanoid" id="A0A1D6PIK5"/>
<sequence>MAAWVSCLHLWPLSLSLSLSLSTPSLTPVLQSCSARKEIGITANSFVRATRLLLFQDPCRSLTIESPPFPNPFQSSAAKCRSQMKRQSKRPTASRDSPETGTVDKQLALAESLTARKTEPDELGEKKRRLAPDQVRALERCFEADNRLDPDRKARVARDLALNPRQVAVWFQNRRARWKAKALHRDFAALRARHDALRRDKDALAAEIRELRQKLAEPAAVKTEATGSDTAEARPTTTTTAGAPAPPAGGCKDGSSDSDSSVVLNDDVDASPYSGAAFEQPGAFAGFGAPFLAASAAAAPPPTGCSSPPVFETKWQHGPTTYAFESYKSCCAGYGFTEEWLASSDVVGSDGAAGFFSEDHASSLNFSCYT</sequence>
<comment type="function">
    <text evidence="8">Probable transcription factor.</text>
</comment>
<feature type="domain" description="Homeobox" evidence="15">
    <location>
        <begin position="121"/>
        <end position="181"/>
    </location>
</feature>
<keyword evidence="4 9" id="KW-0371">Homeobox</keyword>
<evidence type="ECO:0000256" key="4">
    <source>
        <dbReference type="ARBA" id="ARBA00023155"/>
    </source>
</evidence>
<name>A0A1D6PIK5_MAIZE</name>
<organism evidence="16">
    <name type="scientific">Zea mays</name>
    <name type="common">Maize</name>
    <dbReference type="NCBI Taxonomy" id="4577"/>
    <lineage>
        <taxon>Eukaryota</taxon>
        <taxon>Viridiplantae</taxon>
        <taxon>Streptophyta</taxon>
        <taxon>Embryophyta</taxon>
        <taxon>Tracheophyta</taxon>
        <taxon>Spermatophyta</taxon>
        <taxon>Magnoliopsida</taxon>
        <taxon>Liliopsida</taxon>
        <taxon>Poales</taxon>
        <taxon>Poaceae</taxon>
        <taxon>PACMAD clade</taxon>
        <taxon>Panicoideae</taxon>
        <taxon>Andropogonodae</taxon>
        <taxon>Andropogoneae</taxon>
        <taxon>Tripsacinae</taxon>
        <taxon>Zea</taxon>
    </lineage>
</organism>
<evidence type="ECO:0000256" key="13">
    <source>
        <dbReference type="SAM" id="MobiDB-lite"/>
    </source>
</evidence>
<evidence type="ECO:0000313" key="16">
    <source>
        <dbReference type="EMBL" id="AQL09152.1"/>
    </source>
</evidence>
<dbReference type="Pfam" id="PF00046">
    <property type="entry name" value="Homeodomain"/>
    <property type="match status" value="1"/>
</dbReference>
<feature type="region of interest" description="Disordered" evidence="13">
    <location>
        <begin position="73"/>
        <end position="105"/>
    </location>
</feature>
<dbReference type="AlphaFoldDB" id="A0A1D6PIK5"/>
<dbReference type="Gene3D" id="1.10.10.60">
    <property type="entry name" value="Homeodomain-like"/>
    <property type="match status" value="1"/>
</dbReference>
<evidence type="ECO:0000256" key="9">
    <source>
        <dbReference type="PROSITE-ProRule" id="PRU00108"/>
    </source>
</evidence>